<dbReference type="Pfam" id="PF07993">
    <property type="entry name" value="NAD_binding_4"/>
    <property type="match status" value="1"/>
</dbReference>
<dbReference type="Proteomes" id="UP000031599">
    <property type="component" value="Unassembled WGS sequence"/>
</dbReference>
<comment type="caution">
    <text evidence="2">The sequence shown here is derived from an EMBL/GenBank/DDBJ whole genome shotgun (WGS) entry which is preliminary data.</text>
</comment>
<dbReference type="PANTHER" id="PTHR11011:SF45">
    <property type="entry name" value="FATTY ACYL-COA REDUCTASE CG8306-RELATED"/>
    <property type="match status" value="1"/>
</dbReference>
<dbReference type="AlphaFoldDB" id="A0A0C2D4C9"/>
<name>A0A0C2D4C9_9BACT</name>
<accession>A0A0C2D4C9</accession>
<dbReference type="InterPro" id="IPR036291">
    <property type="entry name" value="NAD(P)-bd_dom_sf"/>
</dbReference>
<dbReference type="InterPro" id="IPR026055">
    <property type="entry name" value="FAR"/>
</dbReference>
<dbReference type="InterPro" id="IPR013120">
    <property type="entry name" value="FAR_NAD-bd"/>
</dbReference>
<dbReference type="EMBL" id="JMCC02000015">
    <property type="protein sequence ID" value="KIG18056.1"/>
    <property type="molecule type" value="Genomic_DNA"/>
</dbReference>
<dbReference type="SUPFAM" id="SSF51735">
    <property type="entry name" value="NAD(P)-binding Rossmann-fold domains"/>
    <property type="match status" value="1"/>
</dbReference>
<sequence>MGLHIVTGGTGFVGSAVILELLRSTDAHVVGLTRPGKLGAWPRLQQTLEHAARLYGYGSSLDGDIASRCEAVAADVCEPSCGIAPSPEWAGAELWHCAASLQFLDRFEQQIFRTNVNGSRHVAQLAVAAKVETLNMVSTAYVAGTRAGVIEERAVDSDLAQTNNHYERSKIAAEAVITQAKLPRVRVLRPGIVIGHSQTHAALNYNGLYGFLRGIHKFRRLMERTQRELGDRIEVRMIVDPKGTLNLIPVDHVALDAVALARANAGPGYYHLTATHAPASIPALEVIFGSVGMRPPIIVDSRESFTWLDEKFNSRVDFYSAYLVGPKQFSREQINRHLPASPSLEFEIDPAKLAEFCRWYVDGVLTHRKPMPVTR</sequence>
<dbReference type="PANTHER" id="PTHR11011">
    <property type="entry name" value="MALE STERILITY PROTEIN 2-RELATED"/>
    <property type="match status" value="1"/>
</dbReference>
<dbReference type="GO" id="GO:0080019">
    <property type="term" value="F:alcohol-forming very long-chain fatty acyl-CoA reductase activity"/>
    <property type="evidence" value="ECO:0007669"/>
    <property type="project" value="InterPro"/>
</dbReference>
<protein>
    <submittedName>
        <fullName evidence="2">Male sterility protein</fullName>
    </submittedName>
</protein>
<feature type="domain" description="Thioester reductase (TE)" evidence="1">
    <location>
        <begin position="6"/>
        <end position="254"/>
    </location>
</feature>
<reference evidence="2 3" key="1">
    <citation type="submission" date="2014-12" db="EMBL/GenBank/DDBJ databases">
        <title>Genome assembly of Enhygromyxa salina DSM 15201.</title>
        <authorList>
            <person name="Sharma G."/>
            <person name="Subramanian S."/>
        </authorList>
    </citation>
    <scope>NUCLEOTIDE SEQUENCE [LARGE SCALE GENOMIC DNA]</scope>
    <source>
        <strain evidence="2 3">DSM 15201</strain>
    </source>
</reference>
<evidence type="ECO:0000313" key="2">
    <source>
        <dbReference type="EMBL" id="KIG18056.1"/>
    </source>
</evidence>
<gene>
    <name evidence="2" type="ORF">DB30_01943</name>
</gene>
<dbReference type="GO" id="GO:0035336">
    <property type="term" value="P:long-chain fatty-acyl-CoA metabolic process"/>
    <property type="evidence" value="ECO:0007669"/>
    <property type="project" value="TreeGrafter"/>
</dbReference>
<dbReference type="Gene3D" id="3.40.50.720">
    <property type="entry name" value="NAD(P)-binding Rossmann-like Domain"/>
    <property type="match status" value="1"/>
</dbReference>
<organism evidence="2 3">
    <name type="scientific">Enhygromyxa salina</name>
    <dbReference type="NCBI Taxonomy" id="215803"/>
    <lineage>
        <taxon>Bacteria</taxon>
        <taxon>Pseudomonadati</taxon>
        <taxon>Myxococcota</taxon>
        <taxon>Polyangia</taxon>
        <taxon>Nannocystales</taxon>
        <taxon>Nannocystaceae</taxon>
        <taxon>Enhygromyxa</taxon>
    </lineage>
</organism>
<evidence type="ECO:0000313" key="3">
    <source>
        <dbReference type="Proteomes" id="UP000031599"/>
    </source>
</evidence>
<proteinExistence type="predicted"/>
<evidence type="ECO:0000259" key="1">
    <source>
        <dbReference type="Pfam" id="PF07993"/>
    </source>
</evidence>